<organism evidence="1 2">
    <name type="scientific">Plebeiibacterium sediminum</name>
    <dbReference type="NCBI Taxonomy" id="2992112"/>
    <lineage>
        <taxon>Bacteria</taxon>
        <taxon>Pseudomonadati</taxon>
        <taxon>Bacteroidota</taxon>
        <taxon>Bacteroidia</taxon>
        <taxon>Marinilabiliales</taxon>
        <taxon>Marinilabiliaceae</taxon>
        <taxon>Plebeiibacterium</taxon>
    </lineage>
</organism>
<name>A0AAE3M7D4_9BACT</name>
<keyword evidence="2" id="KW-1185">Reference proteome</keyword>
<dbReference type="RefSeq" id="WP_301191936.1">
    <property type="nucleotide sequence ID" value="NZ_JAPDPJ010000051.1"/>
</dbReference>
<protein>
    <submittedName>
        <fullName evidence="1">Uncharacterized protein</fullName>
    </submittedName>
</protein>
<accession>A0AAE3M7D4</accession>
<evidence type="ECO:0000313" key="2">
    <source>
        <dbReference type="Proteomes" id="UP001209229"/>
    </source>
</evidence>
<reference evidence="1" key="1">
    <citation type="submission" date="2022-10" db="EMBL/GenBank/DDBJ databases">
        <authorList>
            <person name="Yu W.X."/>
        </authorList>
    </citation>
    <scope>NUCLEOTIDE SEQUENCE</scope>
    <source>
        <strain evidence="1">AAT</strain>
    </source>
</reference>
<dbReference type="Proteomes" id="UP001209229">
    <property type="component" value="Unassembled WGS sequence"/>
</dbReference>
<gene>
    <name evidence="1" type="ORF">OM075_18055</name>
</gene>
<comment type="caution">
    <text evidence="1">The sequence shown here is derived from an EMBL/GenBank/DDBJ whole genome shotgun (WGS) entry which is preliminary data.</text>
</comment>
<evidence type="ECO:0000313" key="1">
    <source>
        <dbReference type="EMBL" id="MCW3788377.1"/>
    </source>
</evidence>
<dbReference type="AlphaFoldDB" id="A0AAE3M7D4"/>
<proteinExistence type="predicted"/>
<dbReference type="EMBL" id="JAPDPJ010000051">
    <property type="protein sequence ID" value="MCW3788377.1"/>
    <property type="molecule type" value="Genomic_DNA"/>
</dbReference>
<sequence length="123" mass="14201">MLVAFLFIILIACENEIDNEIYNKDIIENVYSITLSGDQTITYNTIPERITLSVNTNYHSRPPKGIYQKSIDGKNWTNVKYEYWNRGEDVIGYQPGALTQTTYYRLIVNSIISNIITITIIEN</sequence>